<evidence type="ECO:0000313" key="2">
    <source>
        <dbReference type="Proteomes" id="UP001145069"/>
    </source>
</evidence>
<dbReference type="Proteomes" id="UP001145069">
    <property type="component" value="Unassembled WGS sequence"/>
</dbReference>
<dbReference type="InterPro" id="IPR019076">
    <property type="entry name" value="Spore_lipoprot_YhcN/YlaJ-like"/>
</dbReference>
<gene>
    <name evidence="1" type="ORF">NC799_12340</name>
</gene>
<dbReference type="GO" id="GO:0030435">
    <property type="term" value="P:sporulation resulting in formation of a cellular spore"/>
    <property type="evidence" value="ECO:0007669"/>
    <property type="project" value="InterPro"/>
</dbReference>
<dbReference type="RefSeq" id="WP_272446755.1">
    <property type="nucleotide sequence ID" value="NZ_JAMQKC010000012.1"/>
</dbReference>
<evidence type="ECO:0000313" key="1">
    <source>
        <dbReference type="EMBL" id="MDC3417687.1"/>
    </source>
</evidence>
<name>A0A9X3WDK4_9BACI</name>
<accession>A0A9X3WDK4</accession>
<dbReference type="Pfam" id="PF09580">
    <property type="entry name" value="Spore_YhcN_YlaJ"/>
    <property type="match status" value="1"/>
</dbReference>
<keyword evidence="2" id="KW-1185">Reference proteome</keyword>
<dbReference type="EMBL" id="JAMQKC010000012">
    <property type="protein sequence ID" value="MDC3417687.1"/>
    <property type="molecule type" value="Genomic_DNA"/>
</dbReference>
<organism evidence="1 2">
    <name type="scientific">Aquibacillus salsiterrae</name>
    <dbReference type="NCBI Taxonomy" id="2950439"/>
    <lineage>
        <taxon>Bacteria</taxon>
        <taxon>Bacillati</taxon>
        <taxon>Bacillota</taxon>
        <taxon>Bacilli</taxon>
        <taxon>Bacillales</taxon>
        <taxon>Bacillaceae</taxon>
        <taxon>Aquibacillus</taxon>
    </lineage>
</organism>
<proteinExistence type="predicted"/>
<reference evidence="1" key="1">
    <citation type="submission" date="2022-06" db="EMBL/GenBank/DDBJ databases">
        <title>Aquibacillus sp. a new bacterium isolated from soil saline samples.</title>
        <authorList>
            <person name="Galisteo C."/>
            <person name="De La Haba R."/>
            <person name="Sanchez-Porro C."/>
            <person name="Ventosa A."/>
        </authorList>
    </citation>
    <scope>NUCLEOTIDE SEQUENCE</scope>
    <source>
        <strain evidence="1">3ASR75-54</strain>
    </source>
</reference>
<sequence length="255" mass="28731">MNWKTMGLTTVAALTLSACGTNGNGQDLGQGSINENVQEMRYNSVGENYADYYQNTRYGNTPARYNPGADGVTNRGDFANPDSDYNPGINADNTDEHLDFGNTRGIDTRDNRYQENVNVRNNNDQNINNQRLNVNNDQNNFEVADRVAERITNEMNEIERVYVFTTDNNAYVAAEIDNQTNNRTTNGDVSDSLKRNISRVVKSVEKDIDNVYVSTNPDFVNLSNNYARDAQRGEPVEGFFDQMGEMIDRIFPDAK</sequence>
<dbReference type="InterPro" id="IPR014247">
    <property type="entry name" value="Spore_lipoprot_YhcN/YlaJ"/>
</dbReference>
<dbReference type="AlphaFoldDB" id="A0A9X3WDK4"/>
<comment type="caution">
    <text evidence="1">The sequence shown here is derived from an EMBL/GenBank/DDBJ whole genome shotgun (WGS) entry which is preliminary data.</text>
</comment>
<protein>
    <submittedName>
        <fullName evidence="1">YhcN/YlaJ family sporulation lipoprotein</fullName>
    </submittedName>
</protein>
<keyword evidence="1" id="KW-0449">Lipoprotein</keyword>
<dbReference type="NCBIfam" id="TIGR02898">
    <property type="entry name" value="spore_YhcN_YlaJ"/>
    <property type="match status" value="1"/>
</dbReference>
<dbReference type="PROSITE" id="PS51257">
    <property type="entry name" value="PROKAR_LIPOPROTEIN"/>
    <property type="match status" value="1"/>
</dbReference>